<dbReference type="RefSeq" id="WP_345616606.1">
    <property type="nucleotide sequence ID" value="NZ_BAABIG010000001.1"/>
</dbReference>
<keyword evidence="2" id="KW-0472">Membrane</keyword>
<evidence type="ECO:0000256" key="1">
    <source>
        <dbReference type="SAM" id="MobiDB-lite"/>
    </source>
</evidence>
<feature type="region of interest" description="Disordered" evidence="1">
    <location>
        <begin position="1"/>
        <end position="21"/>
    </location>
</feature>
<accession>A0ABP9AIP8</accession>
<gene>
    <name evidence="3" type="ORF">GCM10023220_00080</name>
</gene>
<dbReference type="EMBL" id="BAABIG010000001">
    <property type="protein sequence ID" value="GAA4781662.1"/>
    <property type="molecule type" value="Genomic_DNA"/>
</dbReference>
<organism evidence="3 4">
    <name type="scientific">Streptomyces ziwulingensis</name>
    <dbReference type="NCBI Taxonomy" id="1045501"/>
    <lineage>
        <taxon>Bacteria</taxon>
        <taxon>Bacillati</taxon>
        <taxon>Actinomycetota</taxon>
        <taxon>Actinomycetes</taxon>
        <taxon>Kitasatosporales</taxon>
        <taxon>Streptomycetaceae</taxon>
        <taxon>Streptomyces</taxon>
    </lineage>
</organism>
<dbReference type="Proteomes" id="UP001501265">
    <property type="component" value="Unassembled WGS sequence"/>
</dbReference>
<name>A0ABP9AIP8_9ACTN</name>
<evidence type="ECO:0000313" key="3">
    <source>
        <dbReference type="EMBL" id="GAA4781662.1"/>
    </source>
</evidence>
<evidence type="ECO:0000256" key="2">
    <source>
        <dbReference type="SAM" id="Phobius"/>
    </source>
</evidence>
<protein>
    <submittedName>
        <fullName evidence="3">Uncharacterized protein</fullName>
    </submittedName>
</protein>
<sequence length="90" mass="9482">MTTKKIDLLTPSRAGYNPPQHADLTTGLSGTAMRITLQSAPPVPWIAAAPWVLVVAVIVIVIGMRPDPATVASCSALLLGTAEAHRRLSR</sequence>
<keyword evidence="4" id="KW-1185">Reference proteome</keyword>
<proteinExistence type="predicted"/>
<reference evidence="4" key="1">
    <citation type="journal article" date="2019" name="Int. J. Syst. Evol. Microbiol.">
        <title>The Global Catalogue of Microorganisms (GCM) 10K type strain sequencing project: providing services to taxonomists for standard genome sequencing and annotation.</title>
        <authorList>
            <consortium name="The Broad Institute Genomics Platform"/>
            <consortium name="The Broad Institute Genome Sequencing Center for Infectious Disease"/>
            <person name="Wu L."/>
            <person name="Ma J."/>
        </authorList>
    </citation>
    <scope>NUCLEOTIDE SEQUENCE [LARGE SCALE GENOMIC DNA]</scope>
    <source>
        <strain evidence="4">JCM 18081</strain>
    </source>
</reference>
<keyword evidence="2" id="KW-0812">Transmembrane</keyword>
<comment type="caution">
    <text evidence="3">The sequence shown here is derived from an EMBL/GenBank/DDBJ whole genome shotgun (WGS) entry which is preliminary data.</text>
</comment>
<keyword evidence="2" id="KW-1133">Transmembrane helix</keyword>
<feature type="transmembrane region" description="Helical" evidence="2">
    <location>
        <begin position="43"/>
        <end position="63"/>
    </location>
</feature>
<evidence type="ECO:0000313" key="4">
    <source>
        <dbReference type="Proteomes" id="UP001501265"/>
    </source>
</evidence>